<accession>A0A0E9Y1C3</accession>
<name>A0A0E9Y1C3_ANGAN</name>
<protein>
    <submittedName>
        <fullName evidence="2">Uncharacterized protein</fullName>
    </submittedName>
</protein>
<keyword evidence="1" id="KW-0472">Membrane</keyword>
<reference evidence="2" key="1">
    <citation type="submission" date="2014-11" db="EMBL/GenBank/DDBJ databases">
        <authorList>
            <person name="Amaro Gonzalez C."/>
        </authorList>
    </citation>
    <scope>NUCLEOTIDE SEQUENCE</scope>
</reference>
<evidence type="ECO:0000313" key="2">
    <source>
        <dbReference type="EMBL" id="JAI07754.1"/>
    </source>
</evidence>
<keyword evidence="1" id="KW-0812">Transmembrane</keyword>
<sequence length="55" mass="6208">MATSCLQGEKILYLDLKLNIPAKKGTCTSIFYLFWFLDILIFVTITFITSATATK</sequence>
<dbReference type="AlphaFoldDB" id="A0A0E9Y1C3"/>
<proteinExistence type="predicted"/>
<organism evidence="2">
    <name type="scientific">Anguilla anguilla</name>
    <name type="common">European freshwater eel</name>
    <name type="synonym">Muraena anguilla</name>
    <dbReference type="NCBI Taxonomy" id="7936"/>
    <lineage>
        <taxon>Eukaryota</taxon>
        <taxon>Metazoa</taxon>
        <taxon>Chordata</taxon>
        <taxon>Craniata</taxon>
        <taxon>Vertebrata</taxon>
        <taxon>Euteleostomi</taxon>
        <taxon>Actinopterygii</taxon>
        <taxon>Neopterygii</taxon>
        <taxon>Teleostei</taxon>
        <taxon>Anguilliformes</taxon>
        <taxon>Anguillidae</taxon>
        <taxon>Anguilla</taxon>
    </lineage>
</organism>
<evidence type="ECO:0000256" key="1">
    <source>
        <dbReference type="SAM" id="Phobius"/>
    </source>
</evidence>
<feature type="transmembrane region" description="Helical" evidence="1">
    <location>
        <begin position="30"/>
        <end position="53"/>
    </location>
</feature>
<reference evidence="2" key="2">
    <citation type="journal article" date="2015" name="Fish Shellfish Immunol.">
        <title>Early steps in the European eel (Anguilla anguilla)-Vibrio vulnificus interaction in the gills: Role of the RtxA13 toxin.</title>
        <authorList>
            <person name="Callol A."/>
            <person name="Pajuelo D."/>
            <person name="Ebbesson L."/>
            <person name="Teles M."/>
            <person name="MacKenzie S."/>
            <person name="Amaro C."/>
        </authorList>
    </citation>
    <scope>NUCLEOTIDE SEQUENCE</scope>
</reference>
<dbReference type="EMBL" id="GBXM01000824">
    <property type="protein sequence ID" value="JAI07754.1"/>
    <property type="molecule type" value="Transcribed_RNA"/>
</dbReference>
<keyword evidence="1" id="KW-1133">Transmembrane helix</keyword>